<evidence type="ECO:0000313" key="4">
    <source>
        <dbReference type="Proteomes" id="UP000320888"/>
    </source>
</evidence>
<feature type="compositionally biased region" description="Basic and acidic residues" evidence="1">
    <location>
        <begin position="217"/>
        <end position="230"/>
    </location>
</feature>
<feature type="region of interest" description="Disordered" evidence="1">
    <location>
        <begin position="26"/>
        <end position="50"/>
    </location>
</feature>
<feature type="region of interest" description="Disordered" evidence="1">
    <location>
        <begin position="76"/>
        <end position="97"/>
    </location>
</feature>
<keyword evidence="4" id="KW-1185">Reference proteome</keyword>
<dbReference type="Proteomes" id="UP000320888">
    <property type="component" value="Unassembled WGS sequence"/>
</dbReference>
<name>A0A553ZLR7_9ACTN</name>
<feature type="chain" id="PRO_5039411568" evidence="2">
    <location>
        <begin position="24"/>
        <end position="280"/>
    </location>
</feature>
<evidence type="ECO:0000313" key="3">
    <source>
        <dbReference type="EMBL" id="TSB42380.1"/>
    </source>
</evidence>
<feature type="signal peptide" evidence="2">
    <location>
        <begin position="1"/>
        <end position="23"/>
    </location>
</feature>
<feature type="compositionally biased region" description="Low complexity" evidence="1">
    <location>
        <begin position="36"/>
        <end position="50"/>
    </location>
</feature>
<dbReference type="EMBL" id="VKLS01000087">
    <property type="protein sequence ID" value="TSB42380.1"/>
    <property type="molecule type" value="Genomic_DNA"/>
</dbReference>
<sequence length="280" mass="28917">MHRSSKRLASILACAAVPVMLVAGCSDSGSKDAADASDSAAPATSAAKPSPSLAAAKYAKLPDPCTVFSNGTLKHLLPKPKDDSGEKGKTSDPNASATCSWYSSKSEGVDGSQFRWLDVSFKRYDSEAAVNATGEKRAEEFYAKQVDLAKATKDATKVQSGAVDGTGDAATWVTYHIKSKGNDYRNQTVIVRADNIVVTLNYNGAGLAGGNTPDSSDLLKDAEKAAKEAVEAATGKPAAPDASQSATGKATDEAKKDDKGSKDGKDAKDAKGSDAKDSKS</sequence>
<dbReference type="PROSITE" id="PS51257">
    <property type="entry name" value="PROKAR_LIPOPROTEIN"/>
    <property type="match status" value="1"/>
</dbReference>
<organism evidence="3 4">
    <name type="scientific">Streptomyces benahoarensis</name>
    <dbReference type="NCBI Taxonomy" id="2595054"/>
    <lineage>
        <taxon>Bacteria</taxon>
        <taxon>Bacillati</taxon>
        <taxon>Actinomycetota</taxon>
        <taxon>Actinomycetes</taxon>
        <taxon>Kitasatosporales</taxon>
        <taxon>Streptomycetaceae</taxon>
        <taxon>Streptomyces</taxon>
    </lineage>
</organism>
<dbReference type="InterPro" id="IPR024520">
    <property type="entry name" value="DUF3558"/>
</dbReference>
<dbReference type="RefSeq" id="WP_143942643.1">
    <property type="nucleotide sequence ID" value="NZ_VKLS01000087.1"/>
</dbReference>
<evidence type="ECO:0000256" key="1">
    <source>
        <dbReference type="SAM" id="MobiDB-lite"/>
    </source>
</evidence>
<gene>
    <name evidence="3" type="ORF">FNZ23_10205</name>
</gene>
<feature type="compositionally biased region" description="Basic and acidic residues" evidence="1">
    <location>
        <begin position="250"/>
        <end position="280"/>
    </location>
</feature>
<keyword evidence="2" id="KW-0732">Signal</keyword>
<reference evidence="3 4" key="1">
    <citation type="submission" date="2019-07" db="EMBL/GenBank/DDBJ databases">
        <title>Draft genome for Streptomyces benahoarensis MZ03-48.</title>
        <authorList>
            <person name="Gonzalez-Pimentel J.L."/>
        </authorList>
    </citation>
    <scope>NUCLEOTIDE SEQUENCE [LARGE SCALE GENOMIC DNA]</scope>
    <source>
        <strain evidence="3 4">MZ03-48</strain>
    </source>
</reference>
<protein>
    <submittedName>
        <fullName evidence="3">DUF3558 domain-containing protein</fullName>
    </submittedName>
</protein>
<accession>A0A553ZLR7</accession>
<comment type="caution">
    <text evidence="3">The sequence shown here is derived from an EMBL/GenBank/DDBJ whole genome shotgun (WGS) entry which is preliminary data.</text>
</comment>
<evidence type="ECO:0000256" key="2">
    <source>
        <dbReference type="SAM" id="SignalP"/>
    </source>
</evidence>
<dbReference type="OrthoDB" id="4333909at2"/>
<proteinExistence type="predicted"/>
<feature type="region of interest" description="Disordered" evidence="1">
    <location>
        <begin position="204"/>
        <end position="280"/>
    </location>
</feature>
<feature type="compositionally biased region" description="Basic and acidic residues" evidence="1">
    <location>
        <begin position="79"/>
        <end position="90"/>
    </location>
</feature>
<dbReference type="AlphaFoldDB" id="A0A553ZLR7"/>
<dbReference type="Pfam" id="PF12079">
    <property type="entry name" value="DUF3558"/>
    <property type="match status" value="1"/>
</dbReference>